<dbReference type="PANTHER" id="PTHR36928:SF1">
    <property type="entry name" value="PHOSPHATASE YCDX-RELATED"/>
    <property type="match status" value="1"/>
</dbReference>
<evidence type="ECO:0000256" key="3">
    <source>
        <dbReference type="ARBA" id="ARBA00012417"/>
    </source>
</evidence>
<dbReference type="SMART" id="SM00483">
    <property type="entry name" value="POLXc"/>
    <property type="match status" value="1"/>
</dbReference>
<evidence type="ECO:0000256" key="13">
    <source>
        <dbReference type="ARBA" id="ARBA00022932"/>
    </source>
</evidence>
<dbReference type="PANTHER" id="PTHR36928">
    <property type="entry name" value="PHOSPHATASE YCDX-RELATED"/>
    <property type="match status" value="1"/>
</dbReference>
<dbReference type="Gene3D" id="1.10.150.110">
    <property type="entry name" value="DNA polymerase beta, N-terminal domain-like"/>
    <property type="match status" value="1"/>
</dbReference>
<dbReference type="SMART" id="SM00481">
    <property type="entry name" value="POLIIIAc"/>
    <property type="match status" value="1"/>
</dbReference>
<keyword evidence="10" id="KW-0235">DNA replication</keyword>
<dbReference type="EC" id="2.7.7.7" evidence="3"/>
<dbReference type="SMART" id="SM00278">
    <property type="entry name" value="HhH1"/>
    <property type="match status" value="3"/>
</dbReference>
<keyword evidence="8" id="KW-0808">Transferase</keyword>
<evidence type="ECO:0000256" key="5">
    <source>
        <dbReference type="ARBA" id="ARBA00020020"/>
    </source>
</evidence>
<protein>
    <recommendedName>
        <fullName evidence="5">DNA polymerase beta</fullName>
        <ecNumber evidence="3">2.7.7.7</ecNumber>
        <ecNumber evidence="4">4.2.99.18</ecNumber>
    </recommendedName>
    <alternativeName>
        <fullName evidence="16">5'-deoxyribose-phosphate lyase</fullName>
    </alternativeName>
    <alternativeName>
        <fullName evidence="17">AP lyase</fullName>
    </alternativeName>
</protein>
<dbReference type="InterPro" id="IPR037160">
    <property type="entry name" value="DNA_Pol_thumb_sf"/>
</dbReference>
<feature type="domain" description="Helix-hairpin-helix DNA-binding motif class 1" evidence="22">
    <location>
        <begin position="126"/>
        <end position="145"/>
    </location>
</feature>
<comment type="subcellular location">
    <subcellularLocation>
        <location evidence="2">Cytoplasm</location>
    </subcellularLocation>
</comment>
<feature type="domain" description="Polymerase/histidinol phosphatase N-terminal" evidence="23">
    <location>
        <begin position="335"/>
        <end position="414"/>
    </location>
</feature>
<evidence type="ECO:0000256" key="10">
    <source>
        <dbReference type="ARBA" id="ARBA00022705"/>
    </source>
</evidence>
<proteinExistence type="predicted"/>
<keyword evidence="12" id="KW-0832">Ubl conjugation</keyword>
<dbReference type="InterPro" id="IPR050243">
    <property type="entry name" value="PHP_phosphatase"/>
</dbReference>
<name>A0A2M7E8N1_9BACT</name>
<dbReference type="InterPro" id="IPR016195">
    <property type="entry name" value="Pol/histidinol_Pase-like"/>
</dbReference>
<gene>
    <name evidence="25" type="ORF">COS11_03990</name>
</gene>
<dbReference type="Pfam" id="PF02811">
    <property type="entry name" value="PHP"/>
    <property type="match status" value="1"/>
</dbReference>
<dbReference type="AlphaFoldDB" id="A0A2M7E8N1"/>
<dbReference type="InterPro" id="IPR002008">
    <property type="entry name" value="DNA_pol_X_beta-like"/>
</dbReference>
<dbReference type="SUPFAM" id="SSF89550">
    <property type="entry name" value="PHP domain-like"/>
    <property type="match status" value="1"/>
</dbReference>
<comment type="catalytic activity">
    <reaction evidence="19">
        <text>a 5'-end 2'-deoxyribose-2'-deoxyribonucleotide-DNA = (2E,4S)-4-hydroxypenten-2-al-5-phosphate + a 5'-end 5'-phospho-2'-deoxyribonucleoside-DNA + H(+)</text>
        <dbReference type="Rhea" id="RHEA:76255"/>
        <dbReference type="Rhea" id="RHEA-COMP:13180"/>
        <dbReference type="Rhea" id="RHEA-COMP:18657"/>
        <dbReference type="ChEBI" id="CHEBI:15378"/>
        <dbReference type="ChEBI" id="CHEBI:136412"/>
        <dbReference type="ChEBI" id="CHEBI:195194"/>
        <dbReference type="ChEBI" id="CHEBI:195195"/>
    </reaction>
</comment>
<dbReference type="GO" id="GO:0005829">
    <property type="term" value="C:cytosol"/>
    <property type="evidence" value="ECO:0007669"/>
    <property type="project" value="TreeGrafter"/>
</dbReference>
<dbReference type="SUPFAM" id="SSF81301">
    <property type="entry name" value="Nucleotidyltransferase"/>
    <property type="match status" value="1"/>
</dbReference>
<accession>A0A2M7E8N1</accession>
<dbReference type="Pfam" id="PF14520">
    <property type="entry name" value="HHH_5"/>
    <property type="match status" value="1"/>
</dbReference>
<evidence type="ECO:0000256" key="4">
    <source>
        <dbReference type="ARBA" id="ARBA00012720"/>
    </source>
</evidence>
<evidence type="ECO:0000256" key="8">
    <source>
        <dbReference type="ARBA" id="ARBA00022679"/>
    </source>
</evidence>
<evidence type="ECO:0000256" key="15">
    <source>
        <dbReference type="ARBA" id="ARBA00023204"/>
    </source>
</evidence>
<dbReference type="InterPro" id="IPR022311">
    <property type="entry name" value="PolX-like"/>
</dbReference>
<dbReference type="InterPro" id="IPR010996">
    <property type="entry name" value="HHH_MUS81"/>
</dbReference>
<evidence type="ECO:0000256" key="21">
    <source>
        <dbReference type="ARBA" id="ARBA00049244"/>
    </source>
</evidence>
<reference evidence="26" key="1">
    <citation type="submission" date="2017-09" db="EMBL/GenBank/DDBJ databases">
        <title>Depth-based differentiation of microbial function through sediment-hosted aquifers and enrichment of novel symbionts in the deep terrestrial subsurface.</title>
        <authorList>
            <person name="Probst A.J."/>
            <person name="Ladd B."/>
            <person name="Jarett J.K."/>
            <person name="Geller-Mcgrath D.E."/>
            <person name="Sieber C.M.K."/>
            <person name="Emerson J.B."/>
            <person name="Anantharaman K."/>
            <person name="Thomas B.C."/>
            <person name="Malmstrom R."/>
            <person name="Stieglmeier M."/>
            <person name="Klingl A."/>
            <person name="Woyke T."/>
            <person name="Ryan C.M."/>
            <person name="Banfield J.F."/>
        </authorList>
    </citation>
    <scope>NUCLEOTIDE SEQUENCE [LARGE SCALE GENOMIC DNA]</scope>
</reference>
<dbReference type="GO" id="GO:0003887">
    <property type="term" value="F:DNA-directed DNA polymerase activity"/>
    <property type="evidence" value="ECO:0007669"/>
    <property type="project" value="UniProtKB-KW"/>
</dbReference>
<evidence type="ECO:0000256" key="14">
    <source>
        <dbReference type="ARBA" id="ARBA00023053"/>
    </source>
</evidence>
<dbReference type="Gene3D" id="1.10.150.20">
    <property type="entry name" value="5' to 3' exonuclease, C-terminal subdomain"/>
    <property type="match status" value="1"/>
</dbReference>
<dbReference type="CDD" id="cd07436">
    <property type="entry name" value="PHP_PolX"/>
    <property type="match status" value="1"/>
</dbReference>
<evidence type="ECO:0000256" key="7">
    <source>
        <dbReference type="ARBA" id="ARBA00022634"/>
    </source>
</evidence>
<comment type="function">
    <text evidence="20">Repair polymerase that plays a key role in base-excision repair. During this process, the damaged base is excised by specific DNA glycosylases, the DNA backbone is nicked at the abasic site by an apurinic/apyrimidic (AP) endonuclease, and POLB removes 5'-deoxyribose-phosphate from the preincised AP site acting as a 5'-deoxyribose-phosphate lyase (5'-dRP lyase); through its DNA polymerase activity, it adds one nucleotide to the 3' end of the arising single-nucleotide gap. Conducts 'gap-filling' DNA synthesis in a stepwise distributive fashion rather than in a processive fashion as for other DNA polymerases. It is also able to cleave sugar-phosphate bonds 3' to an intact AP site, acting as an AP lyase.</text>
</comment>
<evidence type="ECO:0000256" key="11">
    <source>
        <dbReference type="ARBA" id="ARBA00022763"/>
    </source>
</evidence>
<organism evidence="25 26">
    <name type="scientific">bacterium (Candidatus Ratteibacteria) CG01_land_8_20_14_3_00_40_19</name>
    <dbReference type="NCBI Taxonomy" id="2014290"/>
    <lineage>
        <taxon>Bacteria</taxon>
        <taxon>Candidatus Ratteibacteria</taxon>
    </lineage>
</organism>
<keyword evidence="6" id="KW-0488">Methylation</keyword>
<dbReference type="Pfam" id="PF14791">
    <property type="entry name" value="DNA_pol_B_thumb"/>
    <property type="match status" value="1"/>
</dbReference>
<dbReference type="Pfam" id="PF14716">
    <property type="entry name" value="HHH_8"/>
    <property type="match status" value="1"/>
</dbReference>
<dbReference type="NCBIfam" id="NF006375">
    <property type="entry name" value="PRK08609.1"/>
    <property type="match status" value="1"/>
</dbReference>
<dbReference type="InterPro" id="IPR043519">
    <property type="entry name" value="NT_sf"/>
</dbReference>
<dbReference type="Proteomes" id="UP000228886">
    <property type="component" value="Unassembled WGS sequence"/>
</dbReference>
<dbReference type="GO" id="GO:0140078">
    <property type="term" value="F:class I DNA-(apurinic or apyrimidinic site) endonuclease activity"/>
    <property type="evidence" value="ECO:0007669"/>
    <property type="project" value="UniProtKB-EC"/>
</dbReference>
<evidence type="ECO:0000256" key="16">
    <source>
        <dbReference type="ARBA" id="ARBA00035717"/>
    </source>
</evidence>
<evidence type="ECO:0000256" key="17">
    <source>
        <dbReference type="ARBA" id="ARBA00035726"/>
    </source>
</evidence>
<evidence type="ECO:0000256" key="12">
    <source>
        <dbReference type="ARBA" id="ARBA00022843"/>
    </source>
</evidence>
<comment type="caution">
    <text evidence="25">The sequence shown here is derived from an EMBL/GenBank/DDBJ whole genome shotgun (WGS) entry which is preliminary data.</text>
</comment>
<keyword evidence="14" id="KW-0915">Sodium</keyword>
<dbReference type="EC" id="4.2.99.18" evidence="4"/>
<dbReference type="Gene3D" id="3.30.210.10">
    <property type="entry name" value="DNA polymerase, thumb domain"/>
    <property type="match status" value="1"/>
</dbReference>
<feature type="domain" description="Helix-hairpin-helix DNA-binding motif class 1" evidence="22">
    <location>
        <begin position="51"/>
        <end position="70"/>
    </location>
</feature>
<dbReference type="GO" id="GO:0003677">
    <property type="term" value="F:DNA binding"/>
    <property type="evidence" value="ECO:0007669"/>
    <property type="project" value="InterPro"/>
</dbReference>
<keyword evidence="13" id="KW-0239">DNA-directed DNA polymerase</keyword>
<dbReference type="InterPro" id="IPR047967">
    <property type="entry name" value="PolX_PHP"/>
</dbReference>
<dbReference type="InterPro" id="IPR003583">
    <property type="entry name" value="Hlx-hairpin-Hlx_DNA-bd_motif"/>
</dbReference>
<dbReference type="EMBL" id="PETL01000194">
    <property type="protein sequence ID" value="PIV64100.1"/>
    <property type="molecule type" value="Genomic_DNA"/>
</dbReference>
<evidence type="ECO:0000259" key="22">
    <source>
        <dbReference type="SMART" id="SM00278"/>
    </source>
</evidence>
<evidence type="ECO:0000256" key="18">
    <source>
        <dbReference type="ARBA" id="ARBA00044632"/>
    </source>
</evidence>
<evidence type="ECO:0000313" key="25">
    <source>
        <dbReference type="EMBL" id="PIV64100.1"/>
    </source>
</evidence>
<dbReference type="InterPro" id="IPR002054">
    <property type="entry name" value="DNA-dir_DNA_pol_X"/>
</dbReference>
<dbReference type="InterPro" id="IPR003141">
    <property type="entry name" value="Pol/His_phosphatase_N"/>
</dbReference>
<evidence type="ECO:0000256" key="6">
    <source>
        <dbReference type="ARBA" id="ARBA00022481"/>
    </source>
</evidence>
<evidence type="ECO:0000313" key="26">
    <source>
        <dbReference type="Proteomes" id="UP000228886"/>
    </source>
</evidence>
<dbReference type="SUPFAM" id="SSF47781">
    <property type="entry name" value="RuvA domain 2-like"/>
    <property type="match status" value="1"/>
</dbReference>
<dbReference type="GO" id="GO:0006281">
    <property type="term" value="P:DNA repair"/>
    <property type="evidence" value="ECO:0007669"/>
    <property type="project" value="UniProtKB-KW"/>
</dbReference>
<comment type="cofactor">
    <cofactor evidence="1">
        <name>Mg(2+)</name>
        <dbReference type="ChEBI" id="CHEBI:18420"/>
    </cofactor>
</comment>
<dbReference type="PRINTS" id="PR00870">
    <property type="entry name" value="DNAPOLXBETA"/>
</dbReference>
<dbReference type="CDD" id="cd00141">
    <property type="entry name" value="NT_POLXc"/>
    <property type="match status" value="1"/>
</dbReference>
<dbReference type="InterPro" id="IPR004013">
    <property type="entry name" value="PHP_dom"/>
</dbReference>
<keyword evidence="9" id="KW-0548">Nucleotidyltransferase</keyword>
<dbReference type="Gene3D" id="3.30.460.10">
    <property type="entry name" value="Beta Polymerase, domain 2"/>
    <property type="match status" value="1"/>
</dbReference>
<dbReference type="Gene3D" id="3.20.20.140">
    <property type="entry name" value="Metal-dependent hydrolases"/>
    <property type="match status" value="1"/>
</dbReference>
<dbReference type="PIRSF" id="PIRSF005047">
    <property type="entry name" value="UCP005047_YshC"/>
    <property type="match status" value="1"/>
</dbReference>
<evidence type="ECO:0000256" key="2">
    <source>
        <dbReference type="ARBA" id="ARBA00004496"/>
    </source>
</evidence>
<dbReference type="GO" id="GO:0008270">
    <property type="term" value="F:zinc ion binding"/>
    <property type="evidence" value="ECO:0007669"/>
    <property type="project" value="TreeGrafter"/>
</dbReference>
<feature type="domain" description="Helix-hairpin-helix DNA-binding motif class 1" evidence="22">
    <location>
        <begin position="91"/>
        <end position="110"/>
    </location>
</feature>
<dbReference type="GO" id="GO:0042578">
    <property type="term" value="F:phosphoric ester hydrolase activity"/>
    <property type="evidence" value="ECO:0007669"/>
    <property type="project" value="TreeGrafter"/>
</dbReference>
<dbReference type="InterPro" id="IPR029398">
    <property type="entry name" value="PolB_thumb"/>
</dbReference>
<evidence type="ECO:0000256" key="9">
    <source>
        <dbReference type="ARBA" id="ARBA00022695"/>
    </source>
</evidence>
<sequence>MKNQEIAEIFEKIGDILEFKGENPFKINAYRRASQSLRDLSVDLEKIAGERKLRGIPGVGEGIAQKIEEYLKTGRIKKYEEIKKEFPEEIISLLKIPGVGPKTLSLLYQKFKIKNLAGLEKVIENKSLTGLPGMGEKKVKNIKKGIEFFEKKKGRTLLGVALPLLDEIIDLLKPKVEKISSAGSLRRMKEDIGDIDILTTAKNSRKVIDYFISLPFVERILARGETKASIISKKGIQIDLRVVPSDSYGAALQYFTGSKSHNIKLRSIAKEKGMKINEYGLFKGTRKIAGKNEEEIYQALGLPYIPPELREDQGEIEAAREKTLPSLVKFDEIKGDFHIHSEYSDGEDSIRMIAETAGSLGLSYLAICDHSQSVKYAGGLSIKDVLKRNEEIDYLNKKSKRVKILKGMEVDILADGTLDYSDALLRELDLVIAAIHQGFRKNVTGRMRKAMQNPNVDIIAHPTGRLISKREGYRLDLDKIFEIAAETDTALEINACYDRLDLNDNNSRRAKDFGVKLAIGSDSHSLGMLKYLKLGVAVARRGWLEKKDVLNTYPLTKILKRKNV</sequence>
<dbReference type="InterPro" id="IPR010994">
    <property type="entry name" value="RuvA_2-like"/>
</dbReference>
<evidence type="ECO:0000256" key="19">
    <source>
        <dbReference type="ARBA" id="ARBA00044678"/>
    </source>
</evidence>
<keyword evidence="11" id="KW-0227">DNA damage</keyword>
<evidence type="ECO:0000256" key="1">
    <source>
        <dbReference type="ARBA" id="ARBA00001946"/>
    </source>
</evidence>
<dbReference type="InterPro" id="IPR027421">
    <property type="entry name" value="DNA_pol_lamdba_lyase_dom_sf"/>
</dbReference>
<dbReference type="SUPFAM" id="SSF47802">
    <property type="entry name" value="DNA polymerase beta, N-terminal domain-like"/>
    <property type="match status" value="1"/>
</dbReference>
<comment type="catalytic activity">
    <reaction evidence="21">
        <text>DNA(n) + a 2'-deoxyribonucleoside 5'-triphosphate = DNA(n+1) + diphosphate</text>
        <dbReference type="Rhea" id="RHEA:22508"/>
        <dbReference type="Rhea" id="RHEA-COMP:17339"/>
        <dbReference type="Rhea" id="RHEA-COMP:17340"/>
        <dbReference type="ChEBI" id="CHEBI:33019"/>
        <dbReference type="ChEBI" id="CHEBI:61560"/>
        <dbReference type="ChEBI" id="CHEBI:173112"/>
        <dbReference type="EC" id="2.7.7.7"/>
    </reaction>
</comment>
<evidence type="ECO:0000259" key="23">
    <source>
        <dbReference type="SMART" id="SM00481"/>
    </source>
</evidence>
<comment type="catalytic activity">
    <reaction evidence="18">
        <text>2'-deoxyribonucleotide-(2'-deoxyribose 5'-phosphate)-2'-deoxyribonucleotide-DNA = a 3'-end 2'-deoxyribonucleotide-(2,3-dehydro-2,3-deoxyribose 5'-phosphate)-DNA + a 5'-end 5'-phospho-2'-deoxyribonucleoside-DNA + H(+)</text>
        <dbReference type="Rhea" id="RHEA:66592"/>
        <dbReference type="Rhea" id="RHEA-COMP:13180"/>
        <dbReference type="Rhea" id="RHEA-COMP:16897"/>
        <dbReference type="Rhea" id="RHEA-COMP:17067"/>
        <dbReference type="ChEBI" id="CHEBI:15378"/>
        <dbReference type="ChEBI" id="CHEBI:136412"/>
        <dbReference type="ChEBI" id="CHEBI:157695"/>
        <dbReference type="ChEBI" id="CHEBI:167181"/>
        <dbReference type="EC" id="4.2.99.18"/>
    </reaction>
</comment>
<keyword evidence="15" id="KW-0234">DNA repair</keyword>
<keyword evidence="7" id="KW-0237">DNA synthesis</keyword>
<evidence type="ECO:0000256" key="20">
    <source>
        <dbReference type="ARBA" id="ARBA00045548"/>
    </source>
</evidence>
<evidence type="ECO:0000259" key="24">
    <source>
        <dbReference type="SMART" id="SM00483"/>
    </source>
</evidence>
<feature type="domain" description="DNA-directed DNA polymerase X" evidence="24">
    <location>
        <begin position="1"/>
        <end position="311"/>
    </location>
</feature>